<gene>
    <name evidence="1" type="ORF">CEP52_017787</name>
</gene>
<accession>A0A428RG07</accession>
<comment type="caution">
    <text evidence="1">The sequence shown here is derived from an EMBL/GenBank/DDBJ whole genome shotgun (WGS) entry which is preliminary data.</text>
</comment>
<feature type="non-terminal residue" evidence="1">
    <location>
        <position position="98"/>
    </location>
</feature>
<proteinExistence type="predicted"/>
<sequence>FSISVSHISMRGVGNASIEAGEHPQPQLSISRRRIRPAFYMVLKIGVLNCARRGYPVMPLHRRLIAFKKNFAISSNGLSGVKVYVLFAPSQLVTFPPQ</sequence>
<organism evidence="1 2">
    <name type="scientific">Fusarium oligoseptatum</name>
    <dbReference type="NCBI Taxonomy" id="2604345"/>
    <lineage>
        <taxon>Eukaryota</taxon>
        <taxon>Fungi</taxon>
        <taxon>Dikarya</taxon>
        <taxon>Ascomycota</taxon>
        <taxon>Pezizomycotina</taxon>
        <taxon>Sordariomycetes</taxon>
        <taxon>Hypocreomycetidae</taxon>
        <taxon>Hypocreales</taxon>
        <taxon>Nectriaceae</taxon>
        <taxon>Fusarium</taxon>
        <taxon>Fusarium solani species complex</taxon>
    </lineage>
</organism>
<name>A0A428RG07_9HYPO</name>
<dbReference type="AlphaFoldDB" id="A0A428RG07"/>
<feature type="non-terminal residue" evidence="1">
    <location>
        <position position="1"/>
    </location>
</feature>
<keyword evidence="2" id="KW-1185">Reference proteome</keyword>
<dbReference type="Proteomes" id="UP000287144">
    <property type="component" value="Unassembled WGS sequence"/>
</dbReference>
<evidence type="ECO:0000313" key="2">
    <source>
        <dbReference type="Proteomes" id="UP000287144"/>
    </source>
</evidence>
<evidence type="ECO:0000313" key="1">
    <source>
        <dbReference type="EMBL" id="RSL76457.1"/>
    </source>
</evidence>
<dbReference type="EMBL" id="NKCK01000920">
    <property type="protein sequence ID" value="RSL76457.1"/>
    <property type="molecule type" value="Genomic_DNA"/>
</dbReference>
<protein>
    <submittedName>
        <fullName evidence="1">Uncharacterized protein</fullName>
    </submittedName>
</protein>
<reference evidence="1 2" key="1">
    <citation type="submission" date="2017-06" db="EMBL/GenBank/DDBJ databases">
        <title>Comparative genomic analysis of Ambrosia Fusariam Clade fungi.</title>
        <authorList>
            <person name="Stajich J.E."/>
            <person name="Carrillo J."/>
            <person name="Kijimoto T."/>
            <person name="Eskalen A."/>
            <person name="O'Donnell K."/>
            <person name="Kasson M."/>
        </authorList>
    </citation>
    <scope>NUCLEOTIDE SEQUENCE [LARGE SCALE GENOMIC DNA]</scope>
    <source>
        <strain evidence="1 2">NRRL62579</strain>
    </source>
</reference>